<dbReference type="AlphaFoldDB" id="A0A3G9ISP3"/>
<dbReference type="Proteomes" id="UP000275368">
    <property type="component" value="Chromosome"/>
</dbReference>
<proteinExistence type="predicted"/>
<dbReference type="KEGG" id="pbk:Back11_27310"/>
<organism evidence="1 2">
    <name type="scientific">Paenibacillus baekrokdamisoli</name>
    <dbReference type="NCBI Taxonomy" id="1712516"/>
    <lineage>
        <taxon>Bacteria</taxon>
        <taxon>Bacillati</taxon>
        <taxon>Bacillota</taxon>
        <taxon>Bacilli</taxon>
        <taxon>Bacillales</taxon>
        <taxon>Paenibacillaceae</taxon>
        <taxon>Paenibacillus</taxon>
    </lineage>
</organism>
<evidence type="ECO:0000313" key="1">
    <source>
        <dbReference type="EMBL" id="BBH21386.1"/>
    </source>
</evidence>
<dbReference type="RefSeq" id="WP_125657817.1">
    <property type="nucleotide sequence ID" value="NZ_AP019308.1"/>
</dbReference>
<reference evidence="1 2" key="1">
    <citation type="submission" date="2018-11" db="EMBL/GenBank/DDBJ databases">
        <title>Complete genome sequence of Paenibacillus baekrokdamisoli strain KCTC 33723.</title>
        <authorList>
            <person name="Kang S.W."/>
            <person name="Lee K.C."/>
            <person name="Kim K.K."/>
            <person name="Kim J.S."/>
            <person name="Kim D.S."/>
            <person name="Ko S.H."/>
            <person name="Yang S.H."/>
            <person name="Lee J.S."/>
        </authorList>
    </citation>
    <scope>NUCLEOTIDE SEQUENCE [LARGE SCALE GENOMIC DNA]</scope>
    <source>
        <strain evidence="1 2">KCTC 33723</strain>
    </source>
</reference>
<accession>A0A3G9ISP3</accession>
<dbReference type="EMBL" id="AP019308">
    <property type="protein sequence ID" value="BBH21386.1"/>
    <property type="molecule type" value="Genomic_DNA"/>
</dbReference>
<dbReference type="OrthoDB" id="2583721at2"/>
<sequence>MLEHVVQEINDLFVFNDNADILLEKFNQLINKVELNIQMEMHSLLSLEALKFFYENRARLQISDEVKEHLVWWYFKCKFNEFILDSEFQDLLLVYKETQYISLESIVISLLKANILSVNQVVDADSVFSSKAYKRERYAHSCQIDIMKGNKLDLSKVNALLNFRLYPLLESAISKDCISKEGIQLLSMPYLEAADKKIRLKLANLAQKYL</sequence>
<name>A0A3G9ISP3_9BACL</name>
<protein>
    <submittedName>
        <fullName evidence="1">Uncharacterized protein</fullName>
    </submittedName>
</protein>
<evidence type="ECO:0000313" key="2">
    <source>
        <dbReference type="Proteomes" id="UP000275368"/>
    </source>
</evidence>
<gene>
    <name evidence="1" type="ORF">Back11_27310</name>
</gene>
<keyword evidence="2" id="KW-1185">Reference proteome</keyword>